<dbReference type="Pfam" id="PF02195">
    <property type="entry name" value="ParB_N"/>
    <property type="match status" value="1"/>
</dbReference>
<dbReference type="Gene3D" id="3.90.1530.10">
    <property type="entry name" value="Conserved hypothetical protein from pyrococcus furiosus pfu- 392566-001, ParB domain"/>
    <property type="match status" value="1"/>
</dbReference>
<feature type="domain" description="ParB-like N-terminal" evidence="1">
    <location>
        <begin position="1"/>
        <end position="85"/>
    </location>
</feature>
<gene>
    <name evidence="2" type="ORF">IAA96_08930</name>
</gene>
<sequence length="146" mass="17405">MNIPVDSIRVKRRVRSDAGDIRSLVESIKRYGLLHPILINEKNELIAGERRLRAVQELGWHMVPVNVIHGAGDVSELEMEIEENVQRADFSEDDLLKAYMRLNRLKNPGPFRRLLRYIADFFRRLFRRIRLFFKQLVQKNKKRKRP</sequence>
<dbReference type="PANTHER" id="PTHR33375:SF1">
    <property type="entry name" value="CHROMOSOME-PARTITIONING PROTEIN PARB-RELATED"/>
    <property type="match status" value="1"/>
</dbReference>
<evidence type="ECO:0000259" key="1">
    <source>
        <dbReference type="SMART" id="SM00470"/>
    </source>
</evidence>
<reference evidence="2" key="2">
    <citation type="journal article" date="2021" name="PeerJ">
        <title>Extensive microbial diversity within the chicken gut microbiome revealed by metagenomics and culture.</title>
        <authorList>
            <person name="Gilroy R."/>
            <person name="Ravi A."/>
            <person name="Getino M."/>
            <person name="Pursley I."/>
            <person name="Horton D.L."/>
            <person name="Alikhan N.F."/>
            <person name="Baker D."/>
            <person name="Gharbi K."/>
            <person name="Hall N."/>
            <person name="Watson M."/>
            <person name="Adriaenssens E.M."/>
            <person name="Foster-Nyarko E."/>
            <person name="Jarju S."/>
            <person name="Secka A."/>
            <person name="Antonio M."/>
            <person name="Oren A."/>
            <person name="Chaudhuri R.R."/>
            <person name="La Ragione R."/>
            <person name="Hildebrand F."/>
            <person name="Pallen M.J."/>
        </authorList>
    </citation>
    <scope>NUCLEOTIDE SEQUENCE</scope>
    <source>
        <strain evidence="2">B3-4054</strain>
    </source>
</reference>
<dbReference type="GO" id="GO:0005694">
    <property type="term" value="C:chromosome"/>
    <property type="evidence" value="ECO:0007669"/>
    <property type="project" value="TreeGrafter"/>
</dbReference>
<proteinExistence type="predicted"/>
<protein>
    <submittedName>
        <fullName evidence="2">ParB N-terminal domain-containing protein</fullName>
    </submittedName>
</protein>
<dbReference type="SUPFAM" id="SSF110849">
    <property type="entry name" value="ParB/Sulfiredoxin"/>
    <property type="match status" value="1"/>
</dbReference>
<dbReference type="InterPro" id="IPR003115">
    <property type="entry name" value="ParB_N"/>
</dbReference>
<name>A0A9D9EQE7_9SPIR</name>
<reference evidence="2" key="1">
    <citation type="submission" date="2020-10" db="EMBL/GenBank/DDBJ databases">
        <authorList>
            <person name="Gilroy R."/>
        </authorList>
    </citation>
    <scope>NUCLEOTIDE SEQUENCE</scope>
    <source>
        <strain evidence="2">B3-4054</strain>
    </source>
</reference>
<accession>A0A9D9EQE7</accession>
<dbReference type="Proteomes" id="UP000823616">
    <property type="component" value="Unassembled WGS sequence"/>
</dbReference>
<comment type="caution">
    <text evidence="2">The sequence shown here is derived from an EMBL/GenBank/DDBJ whole genome shotgun (WGS) entry which is preliminary data.</text>
</comment>
<dbReference type="SMART" id="SM00470">
    <property type="entry name" value="ParB"/>
    <property type="match status" value="1"/>
</dbReference>
<dbReference type="InterPro" id="IPR036086">
    <property type="entry name" value="ParB/Sulfiredoxin_sf"/>
</dbReference>
<dbReference type="AlphaFoldDB" id="A0A9D9EQE7"/>
<dbReference type="PANTHER" id="PTHR33375">
    <property type="entry name" value="CHROMOSOME-PARTITIONING PROTEIN PARB-RELATED"/>
    <property type="match status" value="1"/>
</dbReference>
<dbReference type="GO" id="GO:0007059">
    <property type="term" value="P:chromosome segregation"/>
    <property type="evidence" value="ECO:0007669"/>
    <property type="project" value="TreeGrafter"/>
</dbReference>
<dbReference type="EMBL" id="JADIMS010000165">
    <property type="protein sequence ID" value="MBO8451210.1"/>
    <property type="molecule type" value="Genomic_DNA"/>
</dbReference>
<dbReference type="CDD" id="cd16410">
    <property type="entry name" value="ParB_N_like"/>
    <property type="match status" value="1"/>
</dbReference>
<evidence type="ECO:0000313" key="3">
    <source>
        <dbReference type="Proteomes" id="UP000823616"/>
    </source>
</evidence>
<dbReference type="GO" id="GO:0045881">
    <property type="term" value="P:positive regulation of sporulation resulting in formation of a cellular spore"/>
    <property type="evidence" value="ECO:0007669"/>
    <property type="project" value="TreeGrafter"/>
</dbReference>
<dbReference type="InterPro" id="IPR050336">
    <property type="entry name" value="Chromosome_partition/occlusion"/>
</dbReference>
<evidence type="ECO:0000313" key="2">
    <source>
        <dbReference type="EMBL" id="MBO8451210.1"/>
    </source>
</evidence>
<organism evidence="2 3">
    <name type="scientific">Candidatus Avitreponema avistercoris</name>
    <dbReference type="NCBI Taxonomy" id="2840705"/>
    <lineage>
        <taxon>Bacteria</taxon>
        <taxon>Pseudomonadati</taxon>
        <taxon>Spirochaetota</taxon>
        <taxon>Spirochaetia</taxon>
        <taxon>Spirochaetales</taxon>
        <taxon>Candidatus Avitreponema</taxon>
    </lineage>
</organism>